<dbReference type="PANTHER" id="PTHR11601">
    <property type="entry name" value="CYSTEINE DESULFURYLASE FAMILY MEMBER"/>
    <property type="match status" value="1"/>
</dbReference>
<dbReference type="SUPFAM" id="SSF53383">
    <property type="entry name" value="PLP-dependent transferases"/>
    <property type="match status" value="1"/>
</dbReference>
<evidence type="ECO:0000259" key="10">
    <source>
        <dbReference type="Pfam" id="PF00266"/>
    </source>
</evidence>
<keyword evidence="7" id="KW-0411">Iron-sulfur</keyword>
<sequence>MLFWSIEVPYLCVPEIFLDANATTPVLPEISQIVQRLCCNQFGNPSSSHLAGMMPKQIIAEARNAAAQLFRVADGRFIFNSGATEGINTAVLSVLAPYAGKAQEDTVLLYGATEHKAVPEALKHWNQVLGVKAKLLEIPTATNGALNIEFIKAHASKALMLCTMGANNETGVVQDLAAIANAIGGKDKKVPWLVDSVQVLGKVALNLGELPIDYATFSAHKLYGPKGTGCLFIRHGAPYTPLQQGGGQEHGERGGTENVAGIAALARIFDWLIHPQNSPLHSMETLSAYREQLLNALKKLFPELVLNQPYPESLPTTINFSVPGFHSGQIIAMFDAAGIRVSAGSACSKGRPQSFVLKAMGLPSWQCEGAIRLSFGPASSAEFIQMAATRINAMADRKQASEQGRVSGLWIPEPFDVGFAAYADETEKTLYWVGDSEKVKAWLNARFPSNDWCYTNLAPGSYEFGSYQFNVDSAETFRVMHQGTKRTLTLNDKGVALSDSNHTRIETIGPDEVALGNHFLIDVREPLETCMQAAPNFSGEALISERADWCRLALELTNSEIGLPMVAICRSGGRSTTVAALIAALGGPTVLSCDGGVTDVVHLLAAKESVI</sequence>
<dbReference type="Proteomes" id="UP000286934">
    <property type="component" value="Unassembled WGS sequence"/>
</dbReference>
<keyword evidence="4" id="KW-0479">Metal-binding</keyword>
<comment type="caution">
    <text evidence="11">The sequence shown here is derived from an EMBL/GenBank/DDBJ whole genome shotgun (WGS) entry which is preliminary data.</text>
</comment>
<comment type="cofactor">
    <cofactor evidence="1 9">
        <name>pyridoxal 5'-phosphate</name>
        <dbReference type="ChEBI" id="CHEBI:597326"/>
    </cofactor>
</comment>
<dbReference type="AlphaFoldDB" id="A0A432WIT4"/>
<dbReference type="InterPro" id="IPR036873">
    <property type="entry name" value="Rhodanese-like_dom_sf"/>
</dbReference>
<evidence type="ECO:0000256" key="3">
    <source>
        <dbReference type="ARBA" id="ARBA00012239"/>
    </source>
</evidence>
<dbReference type="GO" id="GO:0046872">
    <property type="term" value="F:metal ion binding"/>
    <property type="evidence" value="ECO:0007669"/>
    <property type="project" value="UniProtKB-KW"/>
</dbReference>
<dbReference type="GO" id="GO:0051536">
    <property type="term" value="F:iron-sulfur cluster binding"/>
    <property type="evidence" value="ECO:0007669"/>
    <property type="project" value="UniProtKB-KW"/>
</dbReference>
<evidence type="ECO:0000256" key="6">
    <source>
        <dbReference type="ARBA" id="ARBA00023004"/>
    </source>
</evidence>
<organism evidence="11 12">
    <name type="scientific">Aliidiomarina shirensis</name>
    <dbReference type="NCBI Taxonomy" id="1048642"/>
    <lineage>
        <taxon>Bacteria</taxon>
        <taxon>Pseudomonadati</taxon>
        <taxon>Pseudomonadota</taxon>
        <taxon>Gammaproteobacteria</taxon>
        <taxon>Alteromonadales</taxon>
        <taxon>Idiomarinaceae</taxon>
        <taxon>Aliidiomarina</taxon>
    </lineage>
</organism>
<dbReference type="Gene3D" id="3.40.250.10">
    <property type="entry name" value="Rhodanese-like domain"/>
    <property type="match status" value="1"/>
</dbReference>
<evidence type="ECO:0000256" key="9">
    <source>
        <dbReference type="RuleBase" id="RU004504"/>
    </source>
</evidence>
<dbReference type="InterPro" id="IPR015422">
    <property type="entry name" value="PyrdxlP-dep_Trfase_small"/>
</dbReference>
<dbReference type="InterPro" id="IPR020578">
    <property type="entry name" value="Aminotrans_V_PyrdxlP_BS"/>
</dbReference>
<dbReference type="PROSITE" id="PS00595">
    <property type="entry name" value="AA_TRANSFER_CLASS_5"/>
    <property type="match status" value="1"/>
</dbReference>
<proteinExistence type="inferred from homology"/>
<accession>A0A432WIT4</accession>
<evidence type="ECO:0000313" key="12">
    <source>
        <dbReference type="Proteomes" id="UP000286934"/>
    </source>
</evidence>
<evidence type="ECO:0000256" key="8">
    <source>
        <dbReference type="ARBA" id="ARBA00050776"/>
    </source>
</evidence>
<evidence type="ECO:0000256" key="2">
    <source>
        <dbReference type="ARBA" id="ARBA00006490"/>
    </source>
</evidence>
<dbReference type="PANTHER" id="PTHR11601:SF34">
    <property type="entry name" value="CYSTEINE DESULFURASE"/>
    <property type="match status" value="1"/>
</dbReference>
<dbReference type="InterPro" id="IPR000192">
    <property type="entry name" value="Aminotrans_V_dom"/>
</dbReference>
<reference evidence="12" key="1">
    <citation type="journal article" date="2018" name="Front. Microbiol.">
        <title>Genome-Based Analysis Reveals the Taxonomy and Diversity of the Family Idiomarinaceae.</title>
        <authorList>
            <person name="Liu Y."/>
            <person name="Lai Q."/>
            <person name="Shao Z."/>
        </authorList>
    </citation>
    <scope>NUCLEOTIDE SEQUENCE [LARGE SCALE GENOMIC DNA]</scope>
    <source>
        <strain evidence="12">AIS</strain>
    </source>
</reference>
<evidence type="ECO:0000256" key="4">
    <source>
        <dbReference type="ARBA" id="ARBA00022723"/>
    </source>
</evidence>
<keyword evidence="6" id="KW-0408">Iron</keyword>
<keyword evidence="12" id="KW-1185">Reference proteome</keyword>
<dbReference type="InterPro" id="IPR015421">
    <property type="entry name" value="PyrdxlP-dep_Trfase_major"/>
</dbReference>
<keyword evidence="5" id="KW-0663">Pyridoxal phosphate</keyword>
<gene>
    <name evidence="11" type="ORF">CWE13_12510</name>
</gene>
<feature type="domain" description="Aminotransferase class V" evidence="10">
    <location>
        <begin position="16"/>
        <end position="384"/>
    </location>
</feature>
<dbReference type="Gene3D" id="1.10.260.50">
    <property type="match status" value="1"/>
</dbReference>
<evidence type="ECO:0000256" key="5">
    <source>
        <dbReference type="ARBA" id="ARBA00022898"/>
    </source>
</evidence>
<dbReference type="Gene3D" id="3.40.640.10">
    <property type="entry name" value="Type I PLP-dependent aspartate aminotransferase-like (Major domain)"/>
    <property type="match status" value="1"/>
</dbReference>
<comment type="similarity">
    <text evidence="2">Belongs to the class-V pyridoxal-phosphate-dependent aminotransferase family. NifS/IscS subfamily.</text>
</comment>
<evidence type="ECO:0000256" key="1">
    <source>
        <dbReference type="ARBA" id="ARBA00001933"/>
    </source>
</evidence>
<dbReference type="SUPFAM" id="SSF52821">
    <property type="entry name" value="Rhodanese/Cell cycle control phosphatase"/>
    <property type="match status" value="1"/>
</dbReference>
<protein>
    <recommendedName>
        <fullName evidence="3">cysteine desulfurase</fullName>
        <ecNumber evidence="3">2.8.1.7</ecNumber>
    </recommendedName>
</protein>
<dbReference type="Pfam" id="PF00266">
    <property type="entry name" value="Aminotran_5"/>
    <property type="match status" value="1"/>
</dbReference>
<dbReference type="Gene3D" id="3.90.1150.10">
    <property type="entry name" value="Aspartate Aminotransferase, domain 1"/>
    <property type="match status" value="1"/>
</dbReference>
<evidence type="ECO:0000313" key="11">
    <source>
        <dbReference type="EMBL" id="RUO33579.1"/>
    </source>
</evidence>
<dbReference type="InterPro" id="IPR015424">
    <property type="entry name" value="PyrdxlP-dep_Trfase"/>
</dbReference>
<dbReference type="GO" id="GO:0031071">
    <property type="term" value="F:cysteine desulfurase activity"/>
    <property type="evidence" value="ECO:0007669"/>
    <property type="project" value="UniProtKB-EC"/>
</dbReference>
<comment type="catalytic activity">
    <reaction evidence="8">
        <text>(sulfur carrier)-H + L-cysteine = (sulfur carrier)-SH + L-alanine</text>
        <dbReference type="Rhea" id="RHEA:43892"/>
        <dbReference type="Rhea" id="RHEA-COMP:14737"/>
        <dbReference type="Rhea" id="RHEA-COMP:14739"/>
        <dbReference type="ChEBI" id="CHEBI:29917"/>
        <dbReference type="ChEBI" id="CHEBI:35235"/>
        <dbReference type="ChEBI" id="CHEBI:57972"/>
        <dbReference type="ChEBI" id="CHEBI:64428"/>
        <dbReference type="EC" id="2.8.1.7"/>
    </reaction>
</comment>
<name>A0A432WIT4_9GAMM</name>
<dbReference type="EMBL" id="PIPP01000008">
    <property type="protein sequence ID" value="RUO33579.1"/>
    <property type="molecule type" value="Genomic_DNA"/>
</dbReference>
<dbReference type="EC" id="2.8.1.7" evidence="3"/>
<evidence type="ECO:0000256" key="7">
    <source>
        <dbReference type="ARBA" id="ARBA00023014"/>
    </source>
</evidence>